<dbReference type="Proteomes" id="UP000683360">
    <property type="component" value="Unassembled WGS sequence"/>
</dbReference>
<evidence type="ECO:0008006" key="3">
    <source>
        <dbReference type="Google" id="ProtNLM"/>
    </source>
</evidence>
<evidence type="ECO:0000313" key="2">
    <source>
        <dbReference type="Proteomes" id="UP000683360"/>
    </source>
</evidence>
<dbReference type="OrthoDB" id="6152945at2759"/>
<dbReference type="InterPro" id="IPR036397">
    <property type="entry name" value="RNaseH_sf"/>
</dbReference>
<protein>
    <recommendedName>
        <fullName evidence="3">Integrase catalytic domain-containing protein</fullName>
    </recommendedName>
</protein>
<evidence type="ECO:0000313" key="1">
    <source>
        <dbReference type="EMBL" id="CAG2243919.1"/>
    </source>
</evidence>
<dbReference type="InterPro" id="IPR012337">
    <property type="entry name" value="RNaseH-like_sf"/>
</dbReference>
<dbReference type="PANTHER" id="PTHR37984">
    <property type="entry name" value="PROTEIN CBG26694"/>
    <property type="match status" value="1"/>
</dbReference>
<dbReference type="Gene3D" id="3.30.420.10">
    <property type="entry name" value="Ribonuclease H-like superfamily/Ribonuclease H"/>
    <property type="match status" value="1"/>
</dbReference>
<dbReference type="AlphaFoldDB" id="A0A8S3UNR6"/>
<name>A0A8S3UNR6_MYTED</name>
<dbReference type="PANTHER" id="PTHR37984:SF5">
    <property type="entry name" value="PROTEIN NYNRIN-LIKE"/>
    <property type="match status" value="1"/>
</dbReference>
<reference evidence="1" key="1">
    <citation type="submission" date="2021-03" db="EMBL/GenBank/DDBJ databases">
        <authorList>
            <person name="Bekaert M."/>
        </authorList>
    </citation>
    <scope>NUCLEOTIDE SEQUENCE</scope>
</reference>
<proteinExistence type="predicted"/>
<dbReference type="SUPFAM" id="SSF53098">
    <property type="entry name" value="Ribonuclease H-like"/>
    <property type="match status" value="1"/>
</dbReference>
<dbReference type="EMBL" id="CAJPWZ010002719">
    <property type="protein sequence ID" value="CAG2243919.1"/>
    <property type="molecule type" value="Genomic_DNA"/>
</dbReference>
<keyword evidence="2" id="KW-1185">Reference proteome</keyword>
<accession>A0A8S3UNR6</accession>
<gene>
    <name evidence="1" type="ORF">MEDL_56021</name>
</gene>
<organism evidence="1 2">
    <name type="scientific">Mytilus edulis</name>
    <name type="common">Blue mussel</name>
    <dbReference type="NCBI Taxonomy" id="6550"/>
    <lineage>
        <taxon>Eukaryota</taxon>
        <taxon>Metazoa</taxon>
        <taxon>Spiralia</taxon>
        <taxon>Lophotrochozoa</taxon>
        <taxon>Mollusca</taxon>
        <taxon>Bivalvia</taxon>
        <taxon>Autobranchia</taxon>
        <taxon>Pteriomorphia</taxon>
        <taxon>Mytilida</taxon>
        <taxon>Mytiloidea</taxon>
        <taxon>Mytilidae</taxon>
        <taxon>Mytilinae</taxon>
        <taxon>Mytilus</taxon>
    </lineage>
</organism>
<comment type="caution">
    <text evidence="1">The sequence shown here is derived from an EMBL/GenBank/DDBJ whole genome shotgun (WGS) entry which is preliminary data.</text>
</comment>
<dbReference type="InterPro" id="IPR050951">
    <property type="entry name" value="Retrovirus_Pol_polyprotein"/>
</dbReference>
<sequence>MKKTCETLNINHITTSFDCLQSNGRIERFHRTLHDVLSKLMKDDTSMLDLFLNQALAAIRFKISESSKFSPFYLLYTRDAVLPIDNIMKPHRKYIVEDLHQIMLNQQHKAFVLVHRSIKQVQKRQLKYKNKNCVDEGFKIGDPVYCKNHLKKNKLDNRWTPYFRIVDQTSPVSFMIKDQLTGVVRKAHAKDLRIAKIDEWVFLK</sequence>
<dbReference type="GO" id="GO:0003676">
    <property type="term" value="F:nucleic acid binding"/>
    <property type="evidence" value="ECO:0007669"/>
    <property type="project" value="InterPro"/>
</dbReference>